<sequence>MNNFKNVCAVGLTFSLIACGGSDDGDSGNTGYTQMNTNTLGAQGFAMRTVSSQSYSANQFSENHCDNLVRVTYVESEDANTVEPVFRNSNKNNCQISEVLTLNNHLVLRGQFFNLASTSGEQIPYCELVTMPLNDANGVAECLVARENSNDYRSVSFIKPTADGDSLLIGHRYATQNSVVEYAVSTWTNTGEVITGWSRFIDENRNLNPIADMFSYDGEHFYVAQYKDLGPLEYSHRDSGITEPFNDEFRAWNHGASMFGLDNRSIVFGELILTEVIHNPWVSGSYPDLGNIVINAAESPNGDPSALDLTLARVHLVDGGTEISSIKFSHYSQGPSSMGTVIHYVDNGAYYLGQQGFNFIHKDALQESLTTGYIDVHQIESGEEDRFNFNQYDVHTADTRHFYNYSASTISGDRDRLNYLDLNTGTWHKDNLLDNEIFDNTRGEIELKQYADGLVFTVNYTSGESKHIYFNQRTKTFSEDVLDNSEIGNTIPLYPQL</sequence>
<evidence type="ECO:0000313" key="1">
    <source>
        <dbReference type="EMBL" id="PMP14066.1"/>
    </source>
</evidence>
<dbReference type="EMBL" id="MDBO01000036">
    <property type="protein sequence ID" value="PMP14066.1"/>
    <property type="molecule type" value="Genomic_DNA"/>
</dbReference>
<evidence type="ECO:0000313" key="2">
    <source>
        <dbReference type="Proteomes" id="UP000235611"/>
    </source>
</evidence>
<dbReference type="AlphaFoldDB" id="A0AAP8N0K7"/>
<dbReference type="Proteomes" id="UP000235611">
    <property type="component" value="Unassembled WGS sequence"/>
</dbReference>
<gene>
    <name evidence="1" type="ORF">BCS93_04565</name>
</gene>
<protein>
    <recommendedName>
        <fullName evidence="3">Lipoprotein</fullName>
    </recommendedName>
</protein>
<organism evidence="1 2">
    <name type="scientific">Vibrio breoganii</name>
    <dbReference type="NCBI Taxonomy" id="553239"/>
    <lineage>
        <taxon>Bacteria</taxon>
        <taxon>Pseudomonadati</taxon>
        <taxon>Pseudomonadota</taxon>
        <taxon>Gammaproteobacteria</taxon>
        <taxon>Vibrionales</taxon>
        <taxon>Vibrionaceae</taxon>
        <taxon>Vibrio</taxon>
    </lineage>
</organism>
<dbReference type="RefSeq" id="WP_102477401.1">
    <property type="nucleotide sequence ID" value="NZ_MDBO01000036.1"/>
</dbReference>
<name>A0AAP8N0K7_9VIBR</name>
<reference evidence="2" key="1">
    <citation type="submission" date="2016-07" db="EMBL/GenBank/DDBJ databases">
        <title>Nontailed viruses are major unrecognized killers of bacteria in the ocean.</title>
        <authorList>
            <person name="Kauffman K."/>
            <person name="Hussain F."/>
            <person name="Yang J."/>
            <person name="Arevalo P."/>
            <person name="Brown J."/>
            <person name="Cutler M."/>
            <person name="Kelly L."/>
            <person name="Polz M.F."/>
        </authorList>
    </citation>
    <scope>NUCLEOTIDE SEQUENCE [LARGE SCALE GENOMIC DNA]</scope>
    <source>
        <strain evidence="2">10N.222.49.A5</strain>
    </source>
</reference>
<comment type="caution">
    <text evidence="1">The sequence shown here is derived from an EMBL/GenBank/DDBJ whole genome shotgun (WGS) entry which is preliminary data.</text>
</comment>
<dbReference type="PROSITE" id="PS51257">
    <property type="entry name" value="PROKAR_LIPOPROTEIN"/>
    <property type="match status" value="1"/>
</dbReference>
<accession>A0AAP8N0K7</accession>
<evidence type="ECO:0008006" key="3">
    <source>
        <dbReference type="Google" id="ProtNLM"/>
    </source>
</evidence>
<proteinExistence type="predicted"/>